<dbReference type="InterPro" id="IPR007314">
    <property type="entry name" value="Cofac_haem-bd_dom"/>
</dbReference>
<evidence type="ECO:0000313" key="3">
    <source>
        <dbReference type="EMBL" id="TVO35296.1"/>
    </source>
</evidence>
<feature type="domain" description="Haem-binding uptake Tiki superfamily ChaN" evidence="2">
    <location>
        <begin position="58"/>
        <end position="259"/>
    </location>
</feature>
<dbReference type="Gene3D" id="3.40.50.11550">
    <property type="match status" value="1"/>
</dbReference>
<dbReference type="CDD" id="cd14727">
    <property type="entry name" value="ChanN-like"/>
    <property type="match status" value="1"/>
</dbReference>
<dbReference type="Proteomes" id="UP000319828">
    <property type="component" value="Unassembled WGS sequence"/>
</dbReference>
<accession>A0A557P3R2</accession>
<sequence length="318" mass="35567">MLPKRLNTPAFGLLTLMLISGCSSLASSQNNPTSVSSFYDYQLYTPEGDHISLSQWAKNNQTADVILIGEWHTHAGIHRFQTDVLKQFIQNKQNVTLSMEQFSRDSQSVVNSYLNGEIGEQTLIKQANAWPNYESDYRPLVELAKSNQLKIIAANAPKPMVRCISKHGLDYLAKLPQDKRAYVASKIDLSDSPYKQKFMASMHHGKPSQHLNMYASQLTWDATMAESIVNYKHAHPKATVVHVAGKFHTEAGLGTAAQIKQLDPSLNVIIVTPVNTIIKGDNDYQLEVLSPPVRYVKPEHQKAAFSELFKNKTEPDCS</sequence>
<feature type="chain" id="PRO_5021833939" description="Haem-binding uptake Tiki superfamily ChaN domain-containing protein" evidence="1">
    <location>
        <begin position="29"/>
        <end position="318"/>
    </location>
</feature>
<dbReference type="InterPro" id="IPR016773">
    <property type="entry name" value="Fe3_uptake_reg_CjrA_prd"/>
</dbReference>
<dbReference type="SUPFAM" id="SSF159501">
    <property type="entry name" value="EreA/ChaN-like"/>
    <property type="match status" value="1"/>
</dbReference>
<protein>
    <recommendedName>
        <fullName evidence="2">Haem-binding uptake Tiki superfamily ChaN domain-containing protein</fullName>
    </recommendedName>
</protein>
<name>A0A557P3R2_9VIBR</name>
<keyword evidence="1" id="KW-0732">Signal</keyword>
<feature type="signal peptide" evidence="1">
    <location>
        <begin position="1"/>
        <end position="28"/>
    </location>
</feature>
<dbReference type="PIRSF" id="PIRSF020419">
    <property type="entry name" value="Fe_uptake_reg_CjrA_prd"/>
    <property type="match status" value="1"/>
</dbReference>
<comment type="caution">
    <text evidence="3">The sequence shown here is derived from an EMBL/GenBank/DDBJ whole genome shotgun (WGS) entry which is preliminary data.</text>
</comment>
<dbReference type="Pfam" id="PF04187">
    <property type="entry name" value="Cofac_haem_bdg"/>
    <property type="match status" value="1"/>
</dbReference>
<dbReference type="EMBL" id="VMKJ01000025">
    <property type="protein sequence ID" value="TVO35296.1"/>
    <property type="molecule type" value="Genomic_DNA"/>
</dbReference>
<organism evidence="3 4">
    <name type="scientific">Vibrio algivorus</name>
    <dbReference type="NCBI Taxonomy" id="1667024"/>
    <lineage>
        <taxon>Bacteria</taxon>
        <taxon>Pseudomonadati</taxon>
        <taxon>Pseudomonadota</taxon>
        <taxon>Gammaproteobacteria</taxon>
        <taxon>Vibrionales</taxon>
        <taxon>Vibrionaceae</taxon>
        <taxon>Vibrio</taxon>
    </lineage>
</organism>
<evidence type="ECO:0000313" key="4">
    <source>
        <dbReference type="Proteomes" id="UP000319828"/>
    </source>
</evidence>
<proteinExistence type="predicted"/>
<evidence type="ECO:0000256" key="1">
    <source>
        <dbReference type="SAM" id="SignalP"/>
    </source>
</evidence>
<reference evidence="3 4" key="1">
    <citation type="submission" date="2019-07" db="EMBL/GenBank/DDBJ databases">
        <title>The draft genome sequence of Vibrio algivorus M1486.</title>
        <authorList>
            <person name="Meng X."/>
        </authorList>
    </citation>
    <scope>NUCLEOTIDE SEQUENCE [LARGE SCALE GENOMIC DNA]</scope>
    <source>
        <strain evidence="3 4">M1486</strain>
    </source>
</reference>
<evidence type="ECO:0000259" key="2">
    <source>
        <dbReference type="Pfam" id="PF04187"/>
    </source>
</evidence>
<dbReference type="PROSITE" id="PS51257">
    <property type="entry name" value="PROKAR_LIPOPROTEIN"/>
    <property type="match status" value="1"/>
</dbReference>
<dbReference type="OrthoDB" id="1680202at2"/>
<gene>
    <name evidence="3" type="ORF">FOF44_12155</name>
</gene>
<dbReference type="AlphaFoldDB" id="A0A557P3R2"/>